<evidence type="ECO:0000313" key="3">
    <source>
        <dbReference type="Proteomes" id="UP000019131"/>
    </source>
</evidence>
<sequence length="461" mass="53593">MRWTKLPILLAVNIKFLMKKKLILLFLVAFAIRSVFCLSYNISELYPDVIGYHMYAFNLIDNGHYSPLHSPTEDTFFREPAGPYILKTAYQIASFFDVDISPICNYSMTEYAVLEYHPEFYWGRLMFSLIDSVSICFFFLTLLYFTTQKKAMIVTTIYLLFFPCFFFLQTLLRDSFQVSLLLILNYFFVRYLFKGSRYALLIVGLLLGIAILTLKALAVIGLGIIVFIFCAHRKSFKRFFVDAVLVTVVSCLTITPWMIKVYNSYPSIDVFKELGTSLTFDLGEYCTAIRVLRFSGEVSVDDSEKMLVDIWAMDSKKQFAFSFDNTFKQRADSVYALMGDKKEYYLMRYNFSSYCRAAENLIYPNSIWGILPTSVVFKINTFVSPLFILLGILGLLGFFAYFKAYWKGVMVYTSLMVTLVFLPSFGDEGRRLLLFYSAWIPFSLLLVSKMIFYLRKKWWGI</sequence>
<comment type="caution">
    <text evidence="2">The sequence shown here is derived from an EMBL/GenBank/DDBJ whole genome shotgun (WGS) entry which is preliminary data.</text>
</comment>
<feature type="transmembrane region" description="Helical" evidence="1">
    <location>
        <begin position="239"/>
        <end position="259"/>
    </location>
</feature>
<dbReference type="Proteomes" id="UP000019131">
    <property type="component" value="Unassembled WGS sequence"/>
</dbReference>
<keyword evidence="1" id="KW-0472">Membrane</keyword>
<keyword evidence="3" id="KW-1185">Reference proteome</keyword>
<feature type="transmembrane region" description="Helical" evidence="1">
    <location>
        <begin position="198"/>
        <end position="227"/>
    </location>
</feature>
<feature type="transmembrane region" description="Helical" evidence="1">
    <location>
        <begin position="382"/>
        <end position="402"/>
    </location>
</feature>
<evidence type="ECO:0000256" key="1">
    <source>
        <dbReference type="SAM" id="Phobius"/>
    </source>
</evidence>
<gene>
    <name evidence="2" type="ORF">JCM10512_846</name>
</gene>
<organism evidence="2 3">
    <name type="scientific">Bacteroides reticulotermitis JCM 10512</name>
    <dbReference type="NCBI Taxonomy" id="1445607"/>
    <lineage>
        <taxon>Bacteria</taxon>
        <taxon>Pseudomonadati</taxon>
        <taxon>Bacteroidota</taxon>
        <taxon>Bacteroidia</taxon>
        <taxon>Bacteroidales</taxon>
        <taxon>Bacteroidaceae</taxon>
        <taxon>Bacteroides</taxon>
    </lineage>
</organism>
<proteinExistence type="predicted"/>
<protein>
    <submittedName>
        <fullName evidence="2">Uncharacterized protein</fullName>
    </submittedName>
</protein>
<feature type="transmembrane region" description="Helical" evidence="1">
    <location>
        <begin position="152"/>
        <end position="172"/>
    </location>
</feature>
<feature type="transmembrane region" description="Helical" evidence="1">
    <location>
        <begin position="432"/>
        <end position="454"/>
    </location>
</feature>
<accession>W4UNV2</accession>
<name>W4UNV2_9BACE</name>
<feature type="transmembrane region" description="Helical" evidence="1">
    <location>
        <begin position="409"/>
        <end position="426"/>
    </location>
</feature>
<keyword evidence="1" id="KW-0812">Transmembrane</keyword>
<dbReference type="STRING" id="1445607.JCM10512_846"/>
<reference evidence="2 3" key="1">
    <citation type="journal article" date="2014" name="Genome Announc.">
        <title>Draft Genome Sequence of Bacteroides reticulotermitis Strain JCM 10512T, Isolated from the Gut of a Termite.</title>
        <authorList>
            <person name="Yuki M."/>
            <person name="Oshima K."/>
            <person name="Suda W."/>
            <person name="Sakamoto M."/>
            <person name="Iida T."/>
            <person name="Hattori M."/>
            <person name="Ohkuma M."/>
        </authorList>
    </citation>
    <scope>NUCLEOTIDE SEQUENCE [LARGE SCALE GENOMIC DNA]</scope>
    <source>
        <strain evidence="2 3">JCM 10512</strain>
    </source>
</reference>
<dbReference type="EMBL" id="BAIV01000004">
    <property type="protein sequence ID" value="GAE82626.1"/>
    <property type="molecule type" value="Genomic_DNA"/>
</dbReference>
<dbReference type="AlphaFoldDB" id="W4UNV2"/>
<keyword evidence="1" id="KW-1133">Transmembrane helix</keyword>
<evidence type="ECO:0000313" key="2">
    <source>
        <dbReference type="EMBL" id="GAE82626.1"/>
    </source>
</evidence>
<feature type="transmembrane region" description="Helical" evidence="1">
    <location>
        <begin position="125"/>
        <end position="145"/>
    </location>
</feature>